<comment type="caution">
    <text evidence="1">The sequence shown here is derived from an EMBL/GenBank/DDBJ whole genome shotgun (WGS) entry which is preliminary data.</text>
</comment>
<dbReference type="Proteomes" id="UP001631969">
    <property type="component" value="Unassembled WGS sequence"/>
</dbReference>
<keyword evidence="2" id="KW-1185">Reference proteome</keyword>
<sequence>MGQGTESRPVGTEEGPGSGFELGPETRSGPAPSGPVVEAEAITVPLRDRPAWGLLMLAILGCCVITSVLFSIYSGAVKVPLGDISRYILDDTFQGPFRSIVWNIRIPRAIVGLLVGASLAVSGALLQGVMRNPLADPQIIGVSSGAGLFSILILIVFQEYEYLLPPAAFVGATLAAVIIYILAWKDGINPVRIVLAGAAVSAFLGAGISGLMIFYSDRVHGALIFMVGGLSAKSWPHVWIIAPYAAAGLLLAGLGAGRMNLLLLGDAAARNLGVRVEWVRLSMTAVATLLAASSVSVAGLLGFVGLIVPHATRLMIGKDYRLLLPASALLGAAVVTFCDTLARLLWAPTELPVGIIMGAVGAPFFLYLLRRQTM</sequence>
<protein>
    <submittedName>
        <fullName evidence="1">FecCD family ABC transporter permease</fullName>
    </submittedName>
</protein>
<reference evidence="1" key="1">
    <citation type="submission" date="2024-12" db="EMBL/GenBank/DDBJ databases">
        <authorList>
            <person name="Wu N."/>
        </authorList>
    </citation>
    <scope>NUCLEOTIDE SEQUENCE</scope>
    <source>
        <strain evidence="1">P15</strain>
    </source>
</reference>
<gene>
    <name evidence="1" type="ORF">ACI1P1_23575</name>
</gene>
<proteinExistence type="predicted"/>
<dbReference type="EMBL" id="JBJURJ010000017">
    <property type="protein sequence ID" value="MFM9331279.1"/>
    <property type="molecule type" value="Genomic_DNA"/>
</dbReference>
<evidence type="ECO:0000313" key="2">
    <source>
        <dbReference type="Proteomes" id="UP001631969"/>
    </source>
</evidence>
<accession>A0ACC7P2K5</accession>
<name>A0ACC7P2K5_9BACL</name>
<organism evidence="1 2">
    <name type="scientific">Paenibacillus mesotrionivorans</name>
    <dbReference type="NCBI Taxonomy" id="3160968"/>
    <lineage>
        <taxon>Bacteria</taxon>
        <taxon>Bacillati</taxon>
        <taxon>Bacillota</taxon>
        <taxon>Bacilli</taxon>
        <taxon>Bacillales</taxon>
        <taxon>Paenibacillaceae</taxon>
        <taxon>Paenibacillus</taxon>
    </lineage>
</organism>
<evidence type="ECO:0000313" key="1">
    <source>
        <dbReference type="EMBL" id="MFM9331279.1"/>
    </source>
</evidence>